<name>A0AAN1XZ91_UNVUL</name>
<evidence type="ECO:0000313" key="2">
    <source>
        <dbReference type="EMBL" id="BDE07461.1"/>
    </source>
</evidence>
<protein>
    <recommendedName>
        <fullName evidence="1">VOC domain-containing protein</fullName>
    </recommendedName>
</protein>
<sequence>MHAAGGIVPSGLTLGVADIEATERFYRDVLGVSAVRHGDAVRIAFGDFTLVFEHEPPTERAKFELALRVERPEALDEIAQRVGTGTYARDGGGRALFVTDPDHYTIEIFAR</sequence>
<dbReference type="PROSITE" id="PS51819">
    <property type="entry name" value="VOC"/>
    <property type="match status" value="1"/>
</dbReference>
<dbReference type="CDD" id="cd06587">
    <property type="entry name" value="VOC"/>
    <property type="match status" value="1"/>
</dbReference>
<dbReference type="InterPro" id="IPR029068">
    <property type="entry name" value="Glyas_Bleomycin-R_OHBP_Dase"/>
</dbReference>
<evidence type="ECO:0000313" key="3">
    <source>
        <dbReference type="Proteomes" id="UP001317532"/>
    </source>
</evidence>
<dbReference type="Pfam" id="PF00903">
    <property type="entry name" value="Glyoxalase"/>
    <property type="match status" value="1"/>
</dbReference>
<gene>
    <name evidence="2" type="ORF">WPS_27370</name>
</gene>
<dbReference type="EMBL" id="AP025523">
    <property type="protein sequence ID" value="BDE07461.1"/>
    <property type="molecule type" value="Genomic_DNA"/>
</dbReference>
<dbReference type="AlphaFoldDB" id="A0AAN1XZ91"/>
<evidence type="ECO:0000259" key="1">
    <source>
        <dbReference type="PROSITE" id="PS51819"/>
    </source>
</evidence>
<feature type="domain" description="VOC" evidence="1">
    <location>
        <begin position="8"/>
        <end position="111"/>
    </location>
</feature>
<accession>A0AAN1XZ91</accession>
<dbReference type="Gene3D" id="3.10.180.10">
    <property type="entry name" value="2,3-Dihydroxybiphenyl 1,2-Dioxygenase, domain 1"/>
    <property type="match status" value="1"/>
</dbReference>
<dbReference type="RefSeq" id="WP_317995052.1">
    <property type="nucleotide sequence ID" value="NZ_AP025523.1"/>
</dbReference>
<keyword evidence="3" id="KW-1185">Reference proteome</keyword>
<reference evidence="2 3" key="1">
    <citation type="journal article" date="2022" name="ISME Commun">
        <title>Vulcanimicrobium alpinus gen. nov. sp. nov., the first cultivated representative of the candidate phylum 'Eremiobacterota', is a metabolically versatile aerobic anoxygenic phototroph.</title>
        <authorList>
            <person name="Yabe S."/>
            <person name="Muto K."/>
            <person name="Abe K."/>
            <person name="Yokota A."/>
            <person name="Staudigel H."/>
            <person name="Tebo B.M."/>
        </authorList>
    </citation>
    <scope>NUCLEOTIDE SEQUENCE [LARGE SCALE GENOMIC DNA]</scope>
    <source>
        <strain evidence="2 3">WC8-2</strain>
    </source>
</reference>
<dbReference type="SUPFAM" id="SSF54593">
    <property type="entry name" value="Glyoxalase/Bleomycin resistance protein/Dihydroxybiphenyl dioxygenase"/>
    <property type="match status" value="1"/>
</dbReference>
<dbReference type="InterPro" id="IPR004360">
    <property type="entry name" value="Glyas_Fos-R_dOase_dom"/>
</dbReference>
<organism evidence="2 3">
    <name type="scientific">Vulcanimicrobium alpinum</name>
    <dbReference type="NCBI Taxonomy" id="3016050"/>
    <lineage>
        <taxon>Bacteria</taxon>
        <taxon>Bacillati</taxon>
        <taxon>Vulcanimicrobiota</taxon>
        <taxon>Vulcanimicrobiia</taxon>
        <taxon>Vulcanimicrobiales</taxon>
        <taxon>Vulcanimicrobiaceae</taxon>
        <taxon>Vulcanimicrobium</taxon>
    </lineage>
</organism>
<dbReference type="KEGG" id="vab:WPS_27370"/>
<dbReference type="InterPro" id="IPR037523">
    <property type="entry name" value="VOC_core"/>
</dbReference>
<proteinExistence type="predicted"/>
<dbReference type="Proteomes" id="UP001317532">
    <property type="component" value="Chromosome"/>
</dbReference>